<dbReference type="EMBL" id="JAULSC010000001">
    <property type="protein sequence ID" value="MDO3394213.1"/>
    <property type="molecule type" value="Genomic_DNA"/>
</dbReference>
<comment type="caution">
    <text evidence="3">The sequence shown here is derived from an EMBL/GenBank/DDBJ whole genome shotgun (WGS) entry which is preliminary data.</text>
</comment>
<dbReference type="Proteomes" id="UP001168363">
    <property type="component" value="Unassembled WGS sequence"/>
</dbReference>
<keyword evidence="2" id="KW-1133">Transmembrane helix</keyword>
<reference evidence="3" key="1">
    <citation type="submission" date="2023-06" db="EMBL/GenBank/DDBJ databases">
        <title>Genome sequence of Nocardioides sp. SOB44.</title>
        <authorList>
            <person name="Zhang G."/>
        </authorList>
    </citation>
    <scope>NUCLEOTIDE SEQUENCE</scope>
    <source>
        <strain evidence="3">SOB44</strain>
    </source>
</reference>
<evidence type="ECO:0000256" key="2">
    <source>
        <dbReference type="SAM" id="Phobius"/>
    </source>
</evidence>
<evidence type="ECO:0000256" key="1">
    <source>
        <dbReference type="SAM" id="MobiDB-lite"/>
    </source>
</evidence>
<gene>
    <name evidence="3" type="ORF">QWJ41_00615</name>
</gene>
<feature type="transmembrane region" description="Helical" evidence="2">
    <location>
        <begin position="43"/>
        <end position="63"/>
    </location>
</feature>
<organism evidence="3 4">
    <name type="scientific">Nocardioides cremeus</name>
    <dbReference type="NCBI Taxonomy" id="3058044"/>
    <lineage>
        <taxon>Bacteria</taxon>
        <taxon>Bacillati</taxon>
        <taxon>Actinomycetota</taxon>
        <taxon>Actinomycetes</taxon>
        <taxon>Propionibacteriales</taxon>
        <taxon>Nocardioidaceae</taxon>
        <taxon>Nocardioides</taxon>
    </lineage>
</organism>
<accession>A0ABT8TLW6</accession>
<evidence type="ECO:0000313" key="3">
    <source>
        <dbReference type="EMBL" id="MDO3394213.1"/>
    </source>
</evidence>
<evidence type="ECO:0000313" key="4">
    <source>
        <dbReference type="Proteomes" id="UP001168363"/>
    </source>
</evidence>
<feature type="region of interest" description="Disordered" evidence="1">
    <location>
        <begin position="264"/>
        <end position="287"/>
    </location>
</feature>
<name>A0ABT8TLW6_9ACTN</name>
<sequence>MSTVDDLRSTLEDRARAVDDPGASPRVVAVHERVRGLRRRRRAAAGALAAVVVAAGVGLAALGPVGGGDGPAPAEGPRTLAGQEVPATVSLLGVRYDFETAVEVDVSEGTARVSFEPGEQPVAVSLVASGLDGGTATLVDSGDGVARSLGAGSVERPVPLPSSGTSLRVVLDDVGPDAQVALAVYQRGDEPPAGVVAPGGDAWFRAERAGEPLLGGGFTDPGGNELQVRFELDERQRVRFSSYCTADAPGAWVNIDIDDQPGFSRTSCDEDAPADASGSWGSPAGPLGAGTHTMRVYLTRGSEGPLLEDPDALLGVAAYAEPETVEVAEAEMDRVIEVDGRLWELDAALPATRDGEPVARRVESSPGPRVVGFAARGGIVGLRVEGGGAGSRGLGSSLIDARGGASTIVGTLLGGDDYELSLREDRGRPTQGTIVLYRPVFAAADGQR</sequence>
<dbReference type="RefSeq" id="WP_302705179.1">
    <property type="nucleotide sequence ID" value="NZ_JAULSC010000001.1"/>
</dbReference>
<proteinExistence type="predicted"/>
<keyword evidence="2" id="KW-0472">Membrane</keyword>
<protein>
    <submittedName>
        <fullName evidence="3">Uncharacterized protein</fullName>
    </submittedName>
</protein>
<keyword evidence="2" id="KW-0812">Transmembrane</keyword>
<keyword evidence="4" id="KW-1185">Reference proteome</keyword>